<feature type="domain" description="Homing endonuclease LAGLIDADG" evidence="1">
    <location>
        <begin position="158"/>
        <end position="226"/>
    </location>
</feature>
<dbReference type="Pfam" id="PF00961">
    <property type="entry name" value="LAGLIDADG_1"/>
    <property type="match status" value="1"/>
</dbReference>
<proteinExistence type="predicted"/>
<reference evidence="3" key="1">
    <citation type="journal article" date="2020" name="Front. Microbiol.">
        <title>Detecting Introgression Between Members of the Fusarium fujikuroi and F. oxysporum Species Complexes by Comparative Mitogenomics.</title>
        <authorList>
            <person name="Brankovics B."/>
            <person name="van Diepeningen A.D."/>
            <person name="de Hoog G.S."/>
            <person name="van der Lee T.A.J."/>
            <person name="Waalwijk C."/>
        </authorList>
    </citation>
    <scope>NUCLEOTIDE SEQUENCE</scope>
    <source>
        <strain evidence="3">CBS 404.97</strain>
    </source>
</reference>
<accession>A0A6M4AZF5</accession>
<dbReference type="InterPro" id="IPR027434">
    <property type="entry name" value="Homing_endonucl"/>
</dbReference>
<evidence type="ECO:0000313" key="3">
    <source>
        <dbReference type="EMBL" id="QJQ35314.1"/>
    </source>
</evidence>
<geneLocation type="mitochondrion" evidence="3"/>
<sequence length="386" mass="45773">MARKCNFTFRHQTICVEIKRLNHFINSQITKALDCLNNQISYNLFNSPLIYWLYKLRFYYLYNSILKSLSVRWKILIISKLVGISEAIRLILIFKKQKISHFFKYSLIYTVIFNYKSTKFFARWLSLNSFKLNNNLEFPQKIIPPKLSHSNANFNEWLAGLIDGDGYFILTKKNYASCEITMDIRDKKVLTEIKQKFGGNIKAVSNSNAVRYKLRHKKGLITLINNVNGLIRNPVRLLQINKLCVKYNIELKYPKDLTYNNGWLSGIIDSDGSVYYSEASGQVFISITQKNKYLLEPLQRIYGGRIDILSPKIEAFKFIIYRKNELISLKNNYFFKYPLKSEKMKRINLIEDFYELRIPKNQELIVNPKKLNEWVVFKDKWEKYKN</sequence>
<gene>
    <name evidence="3" type="primary">iorf386</name>
</gene>
<dbReference type="PANTHER" id="PTHR37520:SF1">
    <property type="entry name" value="INTRON-ENCODED DNA ENDONUCLEASE AI2A-RELATED"/>
    <property type="match status" value="1"/>
</dbReference>
<dbReference type="GO" id="GO:0004519">
    <property type="term" value="F:endonuclease activity"/>
    <property type="evidence" value="ECO:0007669"/>
    <property type="project" value="UniProtKB-KW"/>
</dbReference>
<dbReference type="AlphaFoldDB" id="A0A6M4AZF5"/>
<name>A0A6M4AZF5_9HYPO</name>
<organism evidence="3">
    <name type="scientific">Fusarium brevicatenulatum</name>
    <dbReference type="NCBI Taxonomy" id="48488"/>
    <lineage>
        <taxon>Eukaryota</taxon>
        <taxon>Fungi</taxon>
        <taxon>Dikarya</taxon>
        <taxon>Ascomycota</taxon>
        <taxon>Pezizomycotina</taxon>
        <taxon>Sordariomycetes</taxon>
        <taxon>Hypocreomycetidae</taxon>
        <taxon>Hypocreales</taxon>
        <taxon>Nectriaceae</taxon>
        <taxon>Fusarium</taxon>
        <taxon>Fusarium fujikuroi species complex</taxon>
    </lineage>
</organism>
<keyword evidence="3" id="KW-0496">Mitochondrion</keyword>
<dbReference type="EMBL" id="MT010923">
    <property type="protein sequence ID" value="QJQ35314.1"/>
    <property type="molecule type" value="Genomic_DNA"/>
</dbReference>
<dbReference type="PANTHER" id="PTHR37520">
    <property type="entry name" value="INTRON-ENCODED DNA ENDONUCLEASE AI2A-RELATED"/>
    <property type="match status" value="1"/>
</dbReference>
<protein>
    <submittedName>
        <fullName evidence="3">LAGLIDADG endonuclease</fullName>
    </submittedName>
</protein>
<dbReference type="Pfam" id="PF14528">
    <property type="entry name" value="LAGLIDADG_3"/>
    <property type="match status" value="1"/>
</dbReference>
<reference evidence="3" key="2">
    <citation type="submission" date="2020-01" db="EMBL/GenBank/DDBJ databases">
        <authorList>
            <person name="Brankovics B."/>
            <person name="Van Diepeningen A.D."/>
            <person name="De Hoog G.S."/>
            <person name="Van Der Lee T.A.J."/>
            <person name="Waalwijk C."/>
        </authorList>
    </citation>
    <scope>NUCLEOTIDE SEQUENCE</scope>
    <source>
        <strain evidence="3">CBS 404.97</strain>
    </source>
</reference>
<dbReference type="InterPro" id="IPR004860">
    <property type="entry name" value="LAGLIDADG_dom"/>
</dbReference>
<dbReference type="SUPFAM" id="SSF55608">
    <property type="entry name" value="Homing endonucleases"/>
    <property type="match status" value="2"/>
</dbReference>
<feature type="domain" description="Homing endonuclease LAGLIDADG" evidence="2">
    <location>
        <begin position="261"/>
        <end position="310"/>
    </location>
</feature>
<dbReference type="Gene3D" id="3.10.28.10">
    <property type="entry name" value="Homing endonucleases"/>
    <property type="match status" value="2"/>
</dbReference>
<evidence type="ECO:0000259" key="2">
    <source>
        <dbReference type="Pfam" id="PF14528"/>
    </source>
</evidence>
<keyword evidence="3" id="KW-0255">Endonuclease</keyword>
<evidence type="ECO:0000259" key="1">
    <source>
        <dbReference type="Pfam" id="PF00961"/>
    </source>
</evidence>
<keyword evidence="3" id="KW-0540">Nuclease</keyword>
<keyword evidence="3" id="KW-0378">Hydrolase</keyword>